<reference evidence="3" key="1">
    <citation type="submission" date="2016-10" db="EMBL/GenBank/DDBJ databases">
        <title>Frankia sp. NRRL B-16386 Genome sequencing.</title>
        <authorList>
            <person name="Ghodhbane-Gtari F."/>
            <person name="Swanson E."/>
            <person name="Gueddou A."/>
            <person name="Hezbri K."/>
            <person name="Ktari K."/>
            <person name="Nouioui I."/>
            <person name="Morris K."/>
            <person name="Simpson S."/>
            <person name="Abebe-Akele F."/>
            <person name="Thomas K."/>
            <person name="Gtari M."/>
            <person name="Tisa L.S."/>
        </authorList>
    </citation>
    <scope>NUCLEOTIDE SEQUENCE [LARGE SCALE GENOMIC DNA]</scope>
    <source>
        <strain evidence="3">NRRL B-16386</strain>
    </source>
</reference>
<proteinExistence type="predicted"/>
<dbReference type="Gene3D" id="3.40.430.10">
    <property type="entry name" value="Dihydrofolate Reductase, subunit A"/>
    <property type="match status" value="1"/>
</dbReference>
<feature type="domain" description="Bacterial bifunctional deaminase-reductase C-terminal" evidence="1">
    <location>
        <begin position="4"/>
        <end position="161"/>
    </location>
</feature>
<keyword evidence="3" id="KW-1185">Reference proteome</keyword>
<dbReference type="EMBL" id="MOMC01000066">
    <property type="protein sequence ID" value="ONH24903.1"/>
    <property type="molecule type" value="Genomic_DNA"/>
</dbReference>
<dbReference type="OrthoDB" id="7342392at2"/>
<name>A0A1V2I397_9ACTN</name>
<sequence>MSDVIVIQFVTLDGVVSDPDGRWGTGHGGWAFRHGSGPVDGDKFRLGARMEQGVQLYGRRTWEHFAQLWPARAGDFAGLMNAVPKRVATRAGIDASAWSNSAAIDGDPVAWVAAERARRDVVVIGSLSLVHALAAADLIDEYRLITFPTVVGAGDRLFATGTPADYSFTVSEPADAAALTALTVLRRDRGERDRGEKAS</sequence>
<dbReference type="InterPro" id="IPR002734">
    <property type="entry name" value="RibDG_C"/>
</dbReference>
<dbReference type="RefSeq" id="WP_076820567.1">
    <property type="nucleotide sequence ID" value="NZ_MOMC01000066.1"/>
</dbReference>
<dbReference type="Proteomes" id="UP000188929">
    <property type="component" value="Unassembled WGS sequence"/>
</dbReference>
<dbReference type="GO" id="GO:0008703">
    <property type="term" value="F:5-amino-6-(5-phosphoribosylamino)uracil reductase activity"/>
    <property type="evidence" value="ECO:0007669"/>
    <property type="project" value="InterPro"/>
</dbReference>
<evidence type="ECO:0000313" key="3">
    <source>
        <dbReference type="Proteomes" id="UP000188929"/>
    </source>
</evidence>
<organism evidence="2 3">
    <name type="scientific">Pseudofrankia asymbiotica</name>
    <dbReference type="NCBI Taxonomy" id="1834516"/>
    <lineage>
        <taxon>Bacteria</taxon>
        <taxon>Bacillati</taxon>
        <taxon>Actinomycetota</taxon>
        <taxon>Actinomycetes</taxon>
        <taxon>Frankiales</taxon>
        <taxon>Frankiaceae</taxon>
        <taxon>Pseudofrankia</taxon>
    </lineage>
</organism>
<dbReference type="Pfam" id="PF01872">
    <property type="entry name" value="RibD_C"/>
    <property type="match status" value="1"/>
</dbReference>
<protein>
    <submittedName>
        <fullName evidence="2">Riboflavin biosynthesis protein RibD</fullName>
    </submittedName>
</protein>
<dbReference type="InterPro" id="IPR024072">
    <property type="entry name" value="DHFR-like_dom_sf"/>
</dbReference>
<dbReference type="SUPFAM" id="SSF53597">
    <property type="entry name" value="Dihydrofolate reductase-like"/>
    <property type="match status" value="1"/>
</dbReference>
<dbReference type="AlphaFoldDB" id="A0A1V2I397"/>
<gene>
    <name evidence="2" type="ORF">BL253_29000</name>
</gene>
<accession>A0A1V2I397</accession>
<evidence type="ECO:0000313" key="2">
    <source>
        <dbReference type="EMBL" id="ONH24903.1"/>
    </source>
</evidence>
<dbReference type="STRING" id="1834516.BL253_29000"/>
<evidence type="ECO:0000259" key="1">
    <source>
        <dbReference type="Pfam" id="PF01872"/>
    </source>
</evidence>
<comment type="caution">
    <text evidence="2">The sequence shown here is derived from an EMBL/GenBank/DDBJ whole genome shotgun (WGS) entry which is preliminary data.</text>
</comment>
<dbReference type="GO" id="GO:0009231">
    <property type="term" value="P:riboflavin biosynthetic process"/>
    <property type="evidence" value="ECO:0007669"/>
    <property type="project" value="InterPro"/>
</dbReference>